<proteinExistence type="predicted"/>
<dbReference type="Proteomes" id="UP001221217">
    <property type="component" value="Unassembled WGS sequence"/>
</dbReference>
<organism evidence="1 2">
    <name type="scientific">Candidatus Thalassospirochaeta sargassi</name>
    <dbReference type="NCBI Taxonomy" id="3119039"/>
    <lineage>
        <taxon>Bacteria</taxon>
        <taxon>Pseudomonadati</taxon>
        <taxon>Spirochaetota</taxon>
        <taxon>Spirochaetia</taxon>
        <taxon>Spirochaetales</taxon>
        <taxon>Spirochaetaceae</taxon>
        <taxon>Candidatus Thalassospirochaeta</taxon>
    </lineage>
</organism>
<reference evidence="1 2" key="1">
    <citation type="submission" date="2022-12" db="EMBL/GenBank/DDBJ databases">
        <title>Metagenome assembled genome from gulf of manar.</title>
        <authorList>
            <person name="Kohli P."/>
            <person name="Pk S."/>
            <person name="Venkata Ramana C."/>
            <person name="Sasikala C."/>
        </authorList>
    </citation>
    <scope>NUCLEOTIDE SEQUENCE [LARGE SCALE GENOMIC DNA]</scope>
    <source>
        <strain evidence="1">JB008</strain>
    </source>
</reference>
<dbReference type="EMBL" id="JAQQAL010000017">
    <property type="protein sequence ID" value="MDC7226837.1"/>
    <property type="molecule type" value="Genomic_DNA"/>
</dbReference>
<evidence type="ECO:0000313" key="2">
    <source>
        <dbReference type="Proteomes" id="UP001221217"/>
    </source>
</evidence>
<dbReference type="AlphaFoldDB" id="A0AAJ1ICN4"/>
<name>A0AAJ1ICN4_9SPIO</name>
<gene>
    <name evidence="1" type="ORF">PQJ61_08725</name>
</gene>
<protein>
    <submittedName>
        <fullName evidence="1">Uncharacterized protein</fullName>
    </submittedName>
</protein>
<sequence length="49" mass="5598">MISIEKIVFYTPQWHDEMLEFAMLLSGSVDVFIGCASYRMLRGNILLTG</sequence>
<evidence type="ECO:0000313" key="1">
    <source>
        <dbReference type="EMBL" id="MDC7226837.1"/>
    </source>
</evidence>
<accession>A0AAJ1ICN4</accession>
<comment type="caution">
    <text evidence="1">The sequence shown here is derived from an EMBL/GenBank/DDBJ whole genome shotgun (WGS) entry which is preliminary data.</text>
</comment>